<dbReference type="EMBL" id="CAAALY010247512">
    <property type="protein sequence ID" value="VEL34362.1"/>
    <property type="molecule type" value="Genomic_DNA"/>
</dbReference>
<proteinExistence type="predicted"/>
<organism evidence="1 2">
    <name type="scientific">Protopolystoma xenopodis</name>
    <dbReference type="NCBI Taxonomy" id="117903"/>
    <lineage>
        <taxon>Eukaryota</taxon>
        <taxon>Metazoa</taxon>
        <taxon>Spiralia</taxon>
        <taxon>Lophotrochozoa</taxon>
        <taxon>Platyhelminthes</taxon>
        <taxon>Monogenea</taxon>
        <taxon>Polyopisthocotylea</taxon>
        <taxon>Polystomatidea</taxon>
        <taxon>Polystomatidae</taxon>
        <taxon>Protopolystoma</taxon>
    </lineage>
</organism>
<protein>
    <submittedName>
        <fullName evidence="1">Uncharacterized protein</fullName>
    </submittedName>
</protein>
<dbReference type="Proteomes" id="UP000784294">
    <property type="component" value="Unassembled WGS sequence"/>
</dbReference>
<reference evidence="1" key="1">
    <citation type="submission" date="2018-11" db="EMBL/GenBank/DDBJ databases">
        <authorList>
            <consortium name="Pathogen Informatics"/>
        </authorList>
    </citation>
    <scope>NUCLEOTIDE SEQUENCE</scope>
</reference>
<evidence type="ECO:0000313" key="2">
    <source>
        <dbReference type="Proteomes" id="UP000784294"/>
    </source>
</evidence>
<comment type="caution">
    <text evidence="1">The sequence shown here is derived from an EMBL/GenBank/DDBJ whole genome shotgun (WGS) entry which is preliminary data.</text>
</comment>
<gene>
    <name evidence="1" type="ORF">PXEA_LOCUS27802</name>
</gene>
<dbReference type="AlphaFoldDB" id="A0A3S5CN27"/>
<keyword evidence="2" id="KW-1185">Reference proteome</keyword>
<sequence>MRHGVDRTLIQDLLMVSKIYPIGTLKDAVIVPQSLAIVGFKSCILYGLIRPESQAKQPIPASFPKHSISEACWGRTDAYLASRRSCQHEPFGVVTVQLSDAISFM</sequence>
<evidence type="ECO:0000313" key="1">
    <source>
        <dbReference type="EMBL" id="VEL34362.1"/>
    </source>
</evidence>
<accession>A0A3S5CN27</accession>
<name>A0A3S5CN27_9PLAT</name>